<dbReference type="EMBL" id="GG662457">
    <property type="protein sequence ID" value="EWS71930.1"/>
    <property type="molecule type" value="Genomic_DNA"/>
</dbReference>
<evidence type="ECO:0000313" key="1">
    <source>
        <dbReference type="EMBL" id="EWS71930.1"/>
    </source>
</evidence>
<dbReference type="InParanoid" id="W7WYI5"/>
<dbReference type="GeneID" id="24442268"/>
<keyword evidence="2" id="KW-1185">Reference proteome</keyword>
<evidence type="ECO:0000313" key="2">
    <source>
        <dbReference type="Proteomes" id="UP000009168"/>
    </source>
</evidence>
<name>W7WYI5_TETTS</name>
<dbReference type="AlphaFoldDB" id="W7WYI5"/>
<dbReference type="RefSeq" id="XP_012655531.1">
    <property type="nucleotide sequence ID" value="XM_012800077.1"/>
</dbReference>
<accession>W7WYI5</accession>
<proteinExistence type="predicted"/>
<organism evidence="1 2">
    <name type="scientific">Tetrahymena thermophila (strain SB210)</name>
    <dbReference type="NCBI Taxonomy" id="312017"/>
    <lineage>
        <taxon>Eukaryota</taxon>
        <taxon>Sar</taxon>
        <taxon>Alveolata</taxon>
        <taxon>Ciliophora</taxon>
        <taxon>Intramacronucleata</taxon>
        <taxon>Oligohymenophorea</taxon>
        <taxon>Hymenostomatida</taxon>
        <taxon>Tetrahymenina</taxon>
        <taxon>Tetrahymenidae</taxon>
        <taxon>Tetrahymena</taxon>
    </lineage>
</organism>
<dbReference type="Proteomes" id="UP000009168">
    <property type="component" value="Unassembled WGS sequence"/>
</dbReference>
<gene>
    <name evidence="1" type="ORF">TTHERM_001388157</name>
</gene>
<reference evidence="2" key="1">
    <citation type="journal article" date="2006" name="PLoS Biol.">
        <title>Macronuclear genome sequence of the ciliate Tetrahymena thermophila, a model eukaryote.</title>
        <authorList>
            <person name="Eisen J.A."/>
            <person name="Coyne R.S."/>
            <person name="Wu M."/>
            <person name="Wu D."/>
            <person name="Thiagarajan M."/>
            <person name="Wortman J.R."/>
            <person name="Badger J.H."/>
            <person name="Ren Q."/>
            <person name="Amedeo P."/>
            <person name="Jones K.M."/>
            <person name="Tallon L.J."/>
            <person name="Delcher A.L."/>
            <person name="Salzberg S.L."/>
            <person name="Silva J.C."/>
            <person name="Haas B.J."/>
            <person name="Majoros W.H."/>
            <person name="Farzad M."/>
            <person name="Carlton J.M."/>
            <person name="Smith R.K. Jr."/>
            <person name="Garg J."/>
            <person name="Pearlman R.E."/>
            <person name="Karrer K.M."/>
            <person name="Sun L."/>
            <person name="Manning G."/>
            <person name="Elde N.C."/>
            <person name="Turkewitz A.P."/>
            <person name="Asai D.J."/>
            <person name="Wilkes D.E."/>
            <person name="Wang Y."/>
            <person name="Cai H."/>
            <person name="Collins K."/>
            <person name="Stewart B.A."/>
            <person name="Lee S.R."/>
            <person name="Wilamowska K."/>
            <person name="Weinberg Z."/>
            <person name="Ruzzo W.L."/>
            <person name="Wloga D."/>
            <person name="Gaertig J."/>
            <person name="Frankel J."/>
            <person name="Tsao C.-C."/>
            <person name="Gorovsky M.A."/>
            <person name="Keeling P.J."/>
            <person name="Waller R.F."/>
            <person name="Patron N.J."/>
            <person name="Cherry J.M."/>
            <person name="Stover N.A."/>
            <person name="Krieger C.J."/>
            <person name="del Toro C."/>
            <person name="Ryder H.F."/>
            <person name="Williamson S.C."/>
            <person name="Barbeau R.A."/>
            <person name="Hamilton E.P."/>
            <person name="Orias E."/>
        </authorList>
    </citation>
    <scope>NUCLEOTIDE SEQUENCE [LARGE SCALE GENOMIC DNA]</scope>
    <source>
        <strain evidence="2">SB210</strain>
    </source>
</reference>
<sequence>MRIEQEPNKITNQWLFCLTKNLLIQKSYVFNLLHKWKKGAETSLKYLLFPKQAILSLANRFLDQKYILRIFIEKMQAKINNFIYFNQLFKINAKSDKIFERFQQNSFKMFFLSSFLHAQILKKAFL</sequence>
<dbReference type="KEGG" id="tet:TTHERM_001388157"/>
<protein>
    <submittedName>
        <fullName evidence="1">Uncharacterized protein</fullName>
    </submittedName>
</protein>